<dbReference type="OrthoDB" id="2443362at2759"/>
<comment type="caution">
    <text evidence="2">The sequence shown here is derived from an EMBL/GenBank/DDBJ whole genome shotgun (WGS) entry which is preliminary data.</text>
</comment>
<organism evidence="2 3">
    <name type="scientific">Umbelopsis vinacea</name>
    <dbReference type="NCBI Taxonomy" id="44442"/>
    <lineage>
        <taxon>Eukaryota</taxon>
        <taxon>Fungi</taxon>
        <taxon>Fungi incertae sedis</taxon>
        <taxon>Mucoromycota</taxon>
        <taxon>Mucoromycotina</taxon>
        <taxon>Umbelopsidomycetes</taxon>
        <taxon>Umbelopsidales</taxon>
        <taxon>Umbelopsidaceae</taxon>
        <taxon>Umbelopsis</taxon>
    </lineage>
</organism>
<feature type="compositionally biased region" description="Basic and acidic residues" evidence="1">
    <location>
        <begin position="139"/>
        <end position="156"/>
    </location>
</feature>
<evidence type="ECO:0000256" key="1">
    <source>
        <dbReference type="SAM" id="MobiDB-lite"/>
    </source>
</evidence>
<evidence type="ECO:0000313" key="3">
    <source>
        <dbReference type="Proteomes" id="UP000612746"/>
    </source>
</evidence>
<dbReference type="AlphaFoldDB" id="A0A8H7UBF4"/>
<dbReference type="EMBL" id="JAEPRA010000019">
    <property type="protein sequence ID" value="KAG2173454.1"/>
    <property type="molecule type" value="Genomic_DNA"/>
</dbReference>
<feature type="compositionally biased region" description="Basic residues" evidence="1">
    <location>
        <begin position="65"/>
        <end position="81"/>
    </location>
</feature>
<proteinExistence type="predicted"/>
<sequence>MAENLHNSVIDLLKVGCRPDAAAIAQLYQDAEMDELDEEEEVEESVMGEGDQDSDPQEGTSTAVRVKKVGKKRAEKLKRKEHMRQYREVSAYLDSQREARKYNDEIEEERYRQRKIAESIEREREHEKRLKAQAQQQQKLDKEREKKHKLEEKEQKRLQNMLQKYGEKVKRNVQACKYTTIEQLSKAIHISDPVSLKLMLVGHSD</sequence>
<reference evidence="2" key="1">
    <citation type="submission" date="2020-12" db="EMBL/GenBank/DDBJ databases">
        <title>Metabolic potential, ecology and presence of endohyphal bacteria is reflected in genomic diversity of Mucoromycotina.</title>
        <authorList>
            <person name="Muszewska A."/>
            <person name="Okrasinska A."/>
            <person name="Steczkiewicz K."/>
            <person name="Drgas O."/>
            <person name="Orlowska M."/>
            <person name="Perlinska-Lenart U."/>
            <person name="Aleksandrzak-Piekarczyk T."/>
            <person name="Szatraj K."/>
            <person name="Zielenkiewicz U."/>
            <person name="Pilsyk S."/>
            <person name="Malc E."/>
            <person name="Mieczkowski P."/>
            <person name="Kruszewska J.S."/>
            <person name="Biernat P."/>
            <person name="Pawlowska J."/>
        </authorList>
    </citation>
    <scope>NUCLEOTIDE SEQUENCE</scope>
    <source>
        <strain evidence="2">WA0000051536</strain>
    </source>
</reference>
<feature type="region of interest" description="Disordered" evidence="1">
    <location>
        <begin position="122"/>
        <end position="156"/>
    </location>
</feature>
<protein>
    <submittedName>
        <fullName evidence="2">Uncharacterized protein</fullName>
    </submittedName>
</protein>
<evidence type="ECO:0000313" key="2">
    <source>
        <dbReference type="EMBL" id="KAG2173454.1"/>
    </source>
</evidence>
<keyword evidence="3" id="KW-1185">Reference proteome</keyword>
<accession>A0A8H7UBF4</accession>
<gene>
    <name evidence="2" type="ORF">INT44_008806</name>
</gene>
<feature type="region of interest" description="Disordered" evidence="1">
    <location>
        <begin position="33"/>
        <end position="81"/>
    </location>
</feature>
<dbReference type="Proteomes" id="UP000612746">
    <property type="component" value="Unassembled WGS sequence"/>
</dbReference>
<name>A0A8H7UBF4_9FUNG</name>
<feature type="compositionally biased region" description="Acidic residues" evidence="1">
    <location>
        <begin position="33"/>
        <end position="56"/>
    </location>
</feature>